<proteinExistence type="predicted"/>
<dbReference type="OrthoDB" id="5801062at2759"/>
<dbReference type="InterPro" id="IPR013882">
    <property type="entry name" value="Ctp1_C"/>
</dbReference>
<accession>A0A0N5CU10</accession>
<keyword evidence="2" id="KW-0227">DNA damage</keyword>
<evidence type="ECO:0000259" key="5">
    <source>
        <dbReference type="Pfam" id="PF08573"/>
    </source>
</evidence>
<feature type="compositionally biased region" description="Low complexity" evidence="4">
    <location>
        <begin position="117"/>
        <end position="128"/>
    </location>
</feature>
<evidence type="ECO:0000256" key="3">
    <source>
        <dbReference type="ARBA" id="ARBA00023242"/>
    </source>
</evidence>
<feature type="compositionally biased region" description="Low complexity" evidence="4">
    <location>
        <begin position="1"/>
        <end position="23"/>
    </location>
</feature>
<reference evidence="6 7" key="2">
    <citation type="submission" date="2018-11" db="EMBL/GenBank/DDBJ databases">
        <authorList>
            <consortium name="Pathogen Informatics"/>
        </authorList>
    </citation>
    <scope>NUCLEOTIDE SEQUENCE [LARGE SCALE GENOMIC DNA]</scope>
</reference>
<evidence type="ECO:0000313" key="7">
    <source>
        <dbReference type="Proteomes" id="UP000276776"/>
    </source>
</evidence>
<dbReference type="Pfam" id="PF08573">
    <property type="entry name" value="SAE2"/>
    <property type="match status" value="1"/>
</dbReference>
<dbReference type="GO" id="GO:0005634">
    <property type="term" value="C:nucleus"/>
    <property type="evidence" value="ECO:0007669"/>
    <property type="project" value="UniProtKB-SubCell"/>
</dbReference>
<keyword evidence="3" id="KW-0539">Nucleus</keyword>
<evidence type="ECO:0000313" key="8">
    <source>
        <dbReference type="WBParaSite" id="TCLT_0000372401-mRNA-1"/>
    </source>
</evidence>
<evidence type="ECO:0000256" key="1">
    <source>
        <dbReference type="ARBA" id="ARBA00004123"/>
    </source>
</evidence>
<organism evidence="8">
    <name type="scientific">Thelazia callipaeda</name>
    <name type="common">Oriental eyeworm</name>
    <name type="synonym">Parasitic nematode</name>
    <dbReference type="NCBI Taxonomy" id="103827"/>
    <lineage>
        <taxon>Eukaryota</taxon>
        <taxon>Metazoa</taxon>
        <taxon>Ecdysozoa</taxon>
        <taxon>Nematoda</taxon>
        <taxon>Chromadorea</taxon>
        <taxon>Rhabditida</taxon>
        <taxon>Spirurina</taxon>
        <taxon>Spiruromorpha</taxon>
        <taxon>Thelazioidea</taxon>
        <taxon>Thelaziidae</taxon>
        <taxon>Thelazia</taxon>
    </lineage>
</organism>
<protein>
    <submittedName>
        <fullName evidence="8">SAE2 domain-containing protein</fullName>
    </submittedName>
</protein>
<comment type="subcellular location">
    <subcellularLocation>
        <location evidence="1">Nucleus</location>
    </subcellularLocation>
</comment>
<dbReference type="AlphaFoldDB" id="A0A0N5CU10"/>
<feature type="domain" description="DNA endonuclease activator Ctp1 C-terminal" evidence="5">
    <location>
        <begin position="445"/>
        <end position="478"/>
    </location>
</feature>
<dbReference type="GO" id="GO:0006281">
    <property type="term" value="P:DNA repair"/>
    <property type="evidence" value="ECO:0007669"/>
    <property type="project" value="InterPro"/>
</dbReference>
<sequence length="516" mass="58350">MDSSLRSYISTDSSSTSRHSAGSEFNSQCTEDYSLDVTLPPSFSNHTDKSSQITEFPIDIENGEAIFQKGLRMDFKGKENSSGIFDGTNHTLTPPKSSQSCKMVILETQKGSSPNRSPLLPTQPPLSQKFSSSAEQELSIRSHHTLDNWLIPLKSQARKQSVNKSNNTLDAWLMKSGAQAKSRSNNANGSERIREINSDSPLKKTDFEEFCSPVRKARRLPMKKVSKLTTSNMKKKNRQECLNEYSLALRSTGNLETSSQVLSDFQICRAKKYNKLSSGIVVSSDETHLKNSSQELSSKHTMIETSILSDQTLSPECEIVHERRNSESDLFSSLSTDSFLSSAPSPRKPSQDSVLKKVSLADALRGSSVVSNFFKSSESQHTRSLLKVMSSPTFQQVDRKYEVNELSSRFNDHGQVRRKKSERQLLHGFDCPCCTDYYEALGLDEDERNKRIDQVSKHRDAVKEPTTPEHYWEVNMPNREEQRRRGQIIESDSPIGLKTRYPQYKGEESARRRLFN</sequence>
<keyword evidence="7" id="KW-1185">Reference proteome</keyword>
<dbReference type="STRING" id="103827.A0A0N5CU10"/>
<evidence type="ECO:0000313" key="6">
    <source>
        <dbReference type="EMBL" id="VDN00705.1"/>
    </source>
</evidence>
<reference evidence="8" key="1">
    <citation type="submission" date="2017-02" db="UniProtKB">
        <authorList>
            <consortium name="WormBaseParasite"/>
        </authorList>
    </citation>
    <scope>IDENTIFICATION</scope>
</reference>
<dbReference type="Proteomes" id="UP000276776">
    <property type="component" value="Unassembled WGS sequence"/>
</dbReference>
<dbReference type="WBParaSite" id="TCLT_0000372401-mRNA-1">
    <property type="protein sequence ID" value="TCLT_0000372401-mRNA-1"/>
    <property type="gene ID" value="TCLT_0000372401"/>
</dbReference>
<feature type="region of interest" description="Disordered" evidence="4">
    <location>
        <begin position="109"/>
        <end position="128"/>
    </location>
</feature>
<feature type="compositionally biased region" description="Basic and acidic residues" evidence="4">
    <location>
        <begin position="505"/>
        <end position="516"/>
    </location>
</feature>
<feature type="region of interest" description="Disordered" evidence="4">
    <location>
        <begin position="1"/>
        <end position="27"/>
    </location>
</feature>
<evidence type="ECO:0000256" key="4">
    <source>
        <dbReference type="SAM" id="MobiDB-lite"/>
    </source>
</evidence>
<dbReference type="EMBL" id="UYYF01004265">
    <property type="protein sequence ID" value="VDN00705.1"/>
    <property type="molecule type" value="Genomic_DNA"/>
</dbReference>
<gene>
    <name evidence="6" type="ORF">TCLT_LOCUS3713</name>
</gene>
<name>A0A0N5CU10_THECL</name>
<evidence type="ECO:0000256" key="2">
    <source>
        <dbReference type="ARBA" id="ARBA00022763"/>
    </source>
</evidence>
<feature type="region of interest" description="Disordered" evidence="4">
    <location>
        <begin position="479"/>
        <end position="516"/>
    </location>
</feature>